<name>A0A183CTQ5_GLOPA</name>
<dbReference type="AlphaFoldDB" id="A0A183CTQ5"/>
<protein>
    <submittedName>
        <fullName evidence="2">Peptidase A1 domain-containing protein</fullName>
    </submittedName>
</protein>
<reference evidence="1" key="1">
    <citation type="submission" date="2013-12" db="EMBL/GenBank/DDBJ databases">
        <authorList>
            <person name="Aslett M."/>
        </authorList>
    </citation>
    <scope>NUCLEOTIDE SEQUENCE [LARGE SCALE GENOMIC DNA]</scope>
    <source>
        <strain evidence="1">Lindley</strain>
    </source>
</reference>
<sequence length="79" mass="8696">RIRNTLGGFYSGNVTLFFRNSPYRVERELIVESGSTMTIETGVQMYFDTGIGMKVFGTLQAIGNEFCAHSNATVSTTTC</sequence>
<dbReference type="WBParaSite" id="GPLIN_001626300">
    <property type="protein sequence ID" value="GPLIN_001626300"/>
    <property type="gene ID" value="GPLIN_001626300"/>
</dbReference>
<keyword evidence="1" id="KW-1185">Reference proteome</keyword>
<proteinExistence type="predicted"/>
<reference evidence="1" key="2">
    <citation type="submission" date="2014-05" db="EMBL/GenBank/DDBJ databases">
        <title>The genome and life-stage specific transcriptomes of Globodera pallida elucidate key aspects of plant parasitism by a cyst nematode.</title>
        <authorList>
            <person name="Cotton J.A."/>
            <person name="Lilley C.J."/>
            <person name="Jones L.M."/>
            <person name="Kikuchi T."/>
            <person name="Reid A.J."/>
            <person name="Thorpe P."/>
            <person name="Tsai I.J."/>
            <person name="Beasley H."/>
            <person name="Blok V."/>
            <person name="Cock P.J.A."/>
            <person name="Van den Akker S.E."/>
            <person name="Holroyd N."/>
            <person name="Hunt M."/>
            <person name="Mantelin S."/>
            <person name="Naghra H."/>
            <person name="Pain A."/>
            <person name="Palomares-Rius J.E."/>
            <person name="Zarowiecki M."/>
            <person name="Berriman M."/>
            <person name="Jones J.T."/>
            <person name="Urwin P.E."/>
        </authorList>
    </citation>
    <scope>NUCLEOTIDE SEQUENCE [LARGE SCALE GENOMIC DNA]</scope>
    <source>
        <strain evidence="1">Lindley</strain>
    </source>
</reference>
<evidence type="ECO:0000313" key="1">
    <source>
        <dbReference type="Proteomes" id="UP000050741"/>
    </source>
</evidence>
<reference evidence="2" key="3">
    <citation type="submission" date="2016-06" db="UniProtKB">
        <authorList>
            <consortium name="WormBaseParasite"/>
        </authorList>
    </citation>
    <scope>IDENTIFICATION</scope>
</reference>
<evidence type="ECO:0000313" key="2">
    <source>
        <dbReference type="WBParaSite" id="GPLIN_001626300"/>
    </source>
</evidence>
<organism evidence="1 2">
    <name type="scientific">Globodera pallida</name>
    <name type="common">Potato cyst nematode worm</name>
    <name type="synonym">Heterodera pallida</name>
    <dbReference type="NCBI Taxonomy" id="36090"/>
    <lineage>
        <taxon>Eukaryota</taxon>
        <taxon>Metazoa</taxon>
        <taxon>Ecdysozoa</taxon>
        <taxon>Nematoda</taxon>
        <taxon>Chromadorea</taxon>
        <taxon>Rhabditida</taxon>
        <taxon>Tylenchina</taxon>
        <taxon>Tylenchomorpha</taxon>
        <taxon>Tylenchoidea</taxon>
        <taxon>Heteroderidae</taxon>
        <taxon>Heteroderinae</taxon>
        <taxon>Globodera</taxon>
    </lineage>
</organism>
<dbReference type="Proteomes" id="UP000050741">
    <property type="component" value="Unassembled WGS sequence"/>
</dbReference>
<accession>A0A183CTQ5</accession>